<evidence type="ECO:0000313" key="1">
    <source>
        <dbReference type="EMBL" id="MRN54734.1"/>
    </source>
</evidence>
<accession>A0A7X2H719</accession>
<dbReference type="RefSeq" id="WP_154120106.1">
    <property type="nucleotide sequence ID" value="NZ_WJXB01000006.1"/>
</dbReference>
<gene>
    <name evidence="1" type="ORF">GJB61_17260</name>
</gene>
<dbReference type="Proteomes" id="UP000463051">
    <property type="component" value="Unassembled WGS sequence"/>
</dbReference>
<dbReference type="EMBL" id="WJXB01000006">
    <property type="protein sequence ID" value="MRN54734.1"/>
    <property type="molecule type" value="Genomic_DNA"/>
</dbReference>
<protein>
    <submittedName>
        <fullName evidence="1">Uncharacterized protein</fullName>
    </submittedName>
</protein>
<reference evidence="1 2" key="1">
    <citation type="submission" date="2019-11" db="EMBL/GenBank/DDBJ databases">
        <title>Paenibacillus monticola sp. nov., a novel PGPR strain isolated from mountain sample in China.</title>
        <authorList>
            <person name="Zhao Q."/>
            <person name="Li H.-P."/>
            <person name="Zhang J.-L."/>
        </authorList>
    </citation>
    <scope>NUCLEOTIDE SEQUENCE [LARGE SCALE GENOMIC DNA]</scope>
    <source>
        <strain evidence="1 2">LC-T2</strain>
    </source>
</reference>
<dbReference type="AlphaFoldDB" id="A0A7X2H719"/>
<proteinExistence type="predicted"/>
<keyword evidence="2" id="KW-1185">Reference proteome</keyword>
<organism evidence="1 2">
    <name type="scientific">Paenibacillus monticola</name>
    <dbReference type="NCBI Taxonomy" id="2666075"/>
    <lineage>
        <taxon>Bacteria</taxon>
        <taxon>Bacillati</taxon>
        <taxon>Bacillota</taxon>
        <taxon>Bacilli</taxon>
        <taxon>Bacillales</taxon>
        <taxon>Paenibacillaceae</taxon>
        <taxon>Paenibacillus</taxon>
    </lineage>
</organism>
<name>A0A7X2H719_9BACL</name>
<comment type="caution">
    <text evidence="1">The sequence shown here is derived from an EMBL/GenBank/DDBJ whole genome shotgun (WGS) entry which is preliminary data.</text>
</comment>
<sequence length="70" mass="7845">MMLSTIIERVTVFRDTIKLSFKLDIGSLLSTAGVTYNGVELFEDVAKPVSKVLTKRLILKRRSNPKMTSS</sequence>
<evidence type="ECO:0000313" key="2">
    <source>
        <dbReference type="Proteomes" id="UP000463051"/>
    </source>
</evidence>